<evidence type="ECO:0000256" key="1">
    <source>
        <dbReference type="ARBA" id="ARBA00022801"/>
    </source>
</evidence>
<accession>A0ABN6KBV6</accession>
<protein>
    <submittedName>
        <fullName evidence="4">Uncharacterized protein</fullName>
    </submittedName>
</protein>
<evidence type="ECO:0000259" key="2">
    <source>
        <dbReference type="SMART" id="SM00065"/>
    </source>
</evidence>
<dbReference type="InterPro" id="IPR003018">
    <property type="entry name" value="GAF"/>
</dbReference>
<dbReference type="SMART" id="SM00065">
    <property type="entry name" value="GAF"/>
    <property type="match status" value="1"/>
</dbReference>
<keyword evidence="1" id="KW-0378">Hydrolase</keyword>
<dbReference type="SMART" id="SM00331">
    <property type="entry name" value="PP2C_SIG"/>
    <property type="match status" value="1"/>
</dbReference>
<organism evidence="4 5">
    <name type="scientific">Leptospira kobayashii</name>
    <dbReference type="NCBI Taxonomy" id="1917830"/>
    <lineage>
        <taxon>Bacteria</taxon>
        <taxon>Pseudomonadati</taxon>
        <taxon>Spirochaetota</taxon>
        <taxon>Spirochaetia</taxon>
        <taxon>Leptospirales</taxon>
        <taxon>Leptospiraceae</taxon>
        <taxon>Leptospira</taxon>
    </lineage>
</organism>
<dbReference type="RefSeq" id="WP_167837084.1">
    <property type="nucleotide sequence ID" value="NZ_AP025028.1"/>
</dbReference>
<dbReference type="Gene3D" id="3.30.450.40">
    <property type="match status" value="1"/>
</dbReference>
<dbReference type="EMBL" id="AP025028">
    <property type="protein sequence ID" value="BDA78437.1"/>
    <property type="molecule type" value="Genomic_DNA"/>
</dbReference>
<evidence type="ECO:0000313" key="5">
    <source>
        <dbReference type="Proteomes" id="UP000245263"/>
    </source>
</evidence>
<evidence type="ECO:0000313" key="4">
    <source>
        <dbReference type="EMBL" id="BDA78437.1"/>
    </source>
</evidence>
<dbReference type="PANTHER" id="PTHR43156">
    <property type="entry name" value="STAGE II SPORULATION PROTEIN E-RELATED"/>
    <property type="match status" value="1"/>
</dbReference>
<reference evidence="4 5" key="1">
    <citation type="submission" date="2021-08" db="EMBL/GenBank/DDBJ databases">
        <title>Complete genome sequence of Leptospira kobayashii strain E30.</title>
        <authorList>
            <person name="Nakao R."/>
            <person name="Nakamura S."/>
            <person name="Masuzawa T."/>
            <person name="Koizumi N."/>
        </authorList>
    </citation>
    <scope>NUCLEOTIDE SEQUENCE [LARGE SCALE GENOMIC DNA]</scope>
    <source>
        <strain evidence="4 5">E30</strain>
    </source>
</reference>
<dbReference type="SUPFAM" id="SSF55781">
    <property type="entry name" value="GAF domain-like"/>
    <property type="match status" value="1"/>
</dbReference>
<dbReference type="InterPro" id="IPR029016">
    <property type="entry name" value="GAF-like_dom_sf"/>
</dbReference>
<dbReference type="Pfam" id="PF07228">
    <property type="entry name" value="SpoIIE"/>
    <property type="match status" value="1"/>
</dbReference>
<dbReference type="InterPro" id="IPR052016">
    <property type="entry name" value="Bact_Sigma-Reg"/>
</dbReference>
<dbReference type="Gene3D" id="3.60.40.10">
    <property type="entry name" value="PPM-type phosphatase domain"/>
    <property type="match status" value="1"/>
</dbReference>
<proteinExistence type="predicted"/>
<name>A0ABN6KBV6_9LEPT</name>
<dbReference type="PANTHER" id="PTHR43156:SF2">
    <property type="entry name" value="STAGE II SPORULATION PROTEIN E"/>
    <property type="match status" value="1"/>
</dbReference>
<evidence type="ECO:0000259" key="3">
    <source>
        <dbReference type="SMART" id="SM00331"/>
    </source>
</evidence>
<keyword evidence="5" id="KW-1185">Reference proteome</keyword>
<gene>
    <name evidence="4" type="ORF">LPTSP3_g13670</name>
</gene>
<dbReference type="InterPro" id="IPR001932">
    <property type="entry name" value="PPM-type_phosphatase-like_dom"/>
</dbReference>
<dbReference type="Proteomes" id="UP000245263">
    <property type="component" value="Chromosome 1"/>
</dbReference>
<dbReference type="Pfam" id="PF01590">
    <property type="entry name" value="GAF"/>
    <property type="match status" value="1"/>
</dbReference>
<feature type="domain" description="GAF" evidence="2">
    <location>
        <begin position="140"/>
        <end position="294"/>
    </location>
</feature>
<dbReference type="InterPro" id="IPR036457">
    <property type="entry name" value="PPM-type-like_dom_sf"/>
</dbReference>
<feature type="domain" description="PPM-type phosphatase" evidence="3">
    <location>
        <begin position="329"/>
        <end position="548"/>
    </location>
</feature>
<sequence>MPTNLPVLDQANYLFEHSIVKECNLATAKAYGFTKPEDMIGKYIKDLIPLQDLSPIVQFVESGYEFSNVEYLEVLSENRKRNFIINVHSELLDGKFVRCWGQQKEITLMKATEEKLNALLRLSGILNEISRVFVFSKAEFITDAVQFALEKIGEYTEADRAFIMEISQDRQSMSFTHEWLNEGVESVVSVGQDLPISSMSPENLGILMNDGILFMPDSMELPEGSWARGMMEKTNVRSSLSIGLRDEENLMGLLGVVKLHKKYEWQKESHNLLSLAADLISQGMLRARSELILHAKERKLQSFYSEITEDLMLARLTQESWIAKDFPNYNNVKFFSNFFPYGEIGGDIILYGAPSPDYIDILFGDISGHGISSALVSGIVAMGFKKHSDAKLSPKDLLKELNTELEPVMGKHHISCCLVRIYHETREAVFCFAGHPPLLIWNMLKKEKIQSLIHENYPLLLIEEWEGIEIKYQFHPKDRLFLYSDGIYEVENKDRDGVLGLEKFLVMVDELKDFDTDGEDFLTSVVTNAVIREDRTIRDDIALLLIEFT</sequence>